<dbReference type="CDD" id="cd00067">
    <property type="entry name" value="GAL4"/>
    <property type="match status" value="1"/>
</dbReference>
<evidence type="ECO:0000259" key="4">
    <source>
        <dbReference type="PROSITE" id="PS50048"/>
    </source>
</evidence>
<feature type="compositionally biased region" description="Polar residues" evidence="3">
    <location>
        <begin position="99"/>
        <end position="108"/>
    </location>
</feature>
<dbReference type="PROSITE" id="PS50048">
    <property type="entry name" value="ZN2_CY6_FUNGAL_2"/>
    <property type="match status" value="1"/>
</dbReference>
<organism evidence="5 6">
    <name type="scientific">Peltaster fructicola</name>
    <dbReference type="NCBI Taxonomy" id="286661"/>
    <lineage>
        <taxon>Eukaryota</taxon>
        <taxon>Fungi</taxon>
        <taxon>Dikarya</taxon>
        <taxon>Ascomycota</taxon>
        <taxon>Pezizomycotina</taxon>
        <taxon>Dothideomycetes</taxon>
        <taxon>Dothideomycetes incertae sedis</taxon>
        <taxon>Peltaster</taxon>
    </lineage>
</organism>
<dbReference type="Proteomes" id="UP000503462">
    <property type="component" value="Chromosome 1"/>
</dbReference>
<protein>
    <recommendedName>
        <fullName evidence="4">Zn(2)-C6 fungal-type domain-containing protein</fullName>
    </recommendedName>
</protein>
<dbReference type="PANTHER" id="PTHR31001:SF40">
    <property type="entry name" value="ZN(II)2CYS6 TRANSCRIPTION FACTOR (EUROFUNG)"/>
    <property type="match status" value="1"/>
</dbReference>
<dbReference type="InterPro" id="IPR001138">
    <property type="entry name" value="Zn2Cys6_DnaBD"/>
</dbReference>
<evidence type="ECO:0000313" key="5">
    <source>
        <dbReference type="EMBL" id="QIW94790.1"/>
    </source>
</evidence>
<dbReference type="InterPro" id="IPR050613">
    <property type="entry name" value="Sec_Metabolite_Reg"/>
</dbReference>
<dbReference type="AlphaFoldDB" id="A0A6H0XJG9"/>
<reference evidence="5 6" key="1">
    <citation type="journal article" date="2016" name="Sci. Rep.">
        <title>Peltaster fructicola genome reveals evolution from an invasive phytopathogen to an ectophytic parasite.</title>
        <authorList>
            <person name="Xu C."/>
            <person name="Chen H."/>
            <person name="Gleason M.L."/>
            <person name="Xu J.R."/>
            <person name="Liu H."/>
            <person name="Zhang R."/>
            <person name="Sun G."/>
        </authorList>
    </citation>
    <scope>NUCLEOTIDE SEQUENCE [LARGE SCALE GENOMIC DNA]</scope>
    <source>
        <strain evidence="5 6">LNHT1506</strain>
    </source>
</reference>
<dbReference type="OrthoDB" id="4898680at2759"/>
<keyword evidence="2" id="KW-0539">Nucleus</keyword>
<dbReference type="GO" id="GO:0000981">
    <property type="term" value="F:DNA-binding transcription factor activity, RNA polymerase II-specific"/>
    <property type="evidence" value="ECO:0007669"/>
    <property type="project" value="InterPro"/>
</dbReference>
<dbReference type="PROSITE" id="PS00463">
    <property type="entry name" value="ZN2_CY6_FUNGAL_1"/>
    <property type="match status" value="1"/>
</dbReference>
<comment type="subcellular location">
    <subcellularLocation>
        <location evidence="1">Nucleus</location>
    </subcellularLocation>
</comment>
<keyword evidence="6" id="KW-1185">Reference proteome</keyword>
<sequence>MVDRTTIDPEEGKQTKASKVPYRRNGKLYSCEPCRKGKLRCDHTSPVCGRCARRGKDAQCVYHPAPLTKQRLQGSDSPEQETFVIPEVPQRSNEPRSLALTSDVSGKASSDHPRASSWSMEASQVGAQRSKSVSSQAHRSSPYPSASQVGLISPPLSLEQGQTATPLGTQTLITPKERLLPAACPTPTPESCMSYRDIKHGFMGPTAFTAVYTENSESTGFKGLQPGIDTSDPPSFAVEKLEQGAEVLALLHDMPLFRRIIRRMSFNDGFVVPQPMFKVWFDDLWNEWEPLFTSGTPAHLLRLSEQVFRNTRQSIKTHSGMSVTEYTKSMTGRNLRWEIVGLILSMVALIAIEMSDWDNIFEDLQVESVDRMIFADRTRKMSERCLCFCYECEVLNDVYICFMYQDLVLVECMKGEAHYAAWQRTGELLDTVVAMGLHRGNYVDAETPFWLSQVRRKLFASSFARDKNLASFLGRPPRLSYRYWRVTRKTHTRVWFQECLIREEILEIALGSNEDDLDERVEKVRSKLARVHQTFPPGIRLTPEETIAANTKTGTGNNFDRYKRQLDALCVIGINLGLVLTEFLLQRAVVNRSDGDTKTLIPVARKLLQTVLLTQTRRDFFKDFRGEIVYILASYGLPSAGVLAIELLKQEQSKQYEPELLPKSDTVQDLSVFISALASVGPGEGNYNICNQGRRALKRLLDQILAPPQPATSDRADDLSIYFPTGNDADFLQWLDTVDWDKNLVVP</sequence>
<accession>A0A6H0XJG9</accession>
<dbReference type="Gene3D" id="4.10.240.10">
    <property type="entry name" value="Zn(2)-C6 fungal-type DNA-binding domain"/>
    <property type="match status" value="1"/>
</dbReference>
<dbReference type="Pfam" id="PF00172">
    <property type="entry name" value="Zn_clus"/>
    <property type="match status" value="1"/>
</dbReference>
<gene>
    <name evidence="5" type="ORF">AMS68_000308</name>
</gene>
<dbReference type="GO" id="GO:0005634">
    <property type="term" value="C:nucleus"/>
    <property type="evidence" value="ECO:0007669"/>
    <property type="project" value="UniProtKB-SubCell"/>
</dbReference>
<feature type="domain" description="Zn(2)-C6 fungal-type" evidence="4">
    <location>
        <begin position="30"/>
        <end position="62"/>
    </location>
</feature>
<feature type="region of interest" description="Disordered" evidence="3">
    <location>
        <begin position="85"/>
        <end position="151"/>
    </location>
</feature>
<evidence type="ECO:0000256" key="1">
    <source>
        <dbReference type="ARBA" id="ARBA00004123"/>
    </source>
</evidence>
<dbReference type="GO" id="GO:0008270">
    <property type="term" value="F:zinc ion binding"/>
    <property type="evidence" value="ECO:0007669"/>
    <property type="project" value="InterPro"/>
</dbReference>
<name>A0A6H0XJG9_9PEZI</name>
<evidence type="ECO:0000313" key="6">
    <source>
        <dbReference type="Proteomes" id="UP000503462"/>
    </source>
</evidence>
<dbReference type="InterPro" id="IPR036864">
    <property type="entry name" value="Zn2-C6_fun-type_DNA-bd_sf"/>
</dbReference>
<dbReference type="EMBL" id="CP051139">
    <property type="protein sequence ID" value="QIW94790.1"/>
    <property type="molecule type" value="Genomic_DNA"/>
</dbReference>
<dbReference type="PANTHER" id="PTHR31001">
    <property type="entry name" value="UNCHARACTERIZED TRANSCRIPTIONAL REGULATORY PROTEIN"/>
    <property type="match status" value="1"/>
</dbReference>
<dbReference type="SUPFAM" id="SSF57701">
    <property type="entry name" value="Zn2/Cys6 DNA-binding domain"/>
    <property type="match status" value="1"/>
</dbReference>
<feature type="compositionally biased region" description="Polar residues" evidence="3">
    <location>
        <begin position="116"/>
        <end position="150"/>
    </location>
</feature>
<evidence type="ECO:0000256" key="2">
    <source>
        <dbReference type="ARBA" id="ARBA00023242"/>
    </source>
</evidence>
<dbReference type="SMART" id="SM00066">
    <property type="entry name" value="GAL4"/>
    <property type="match status" value="1"/>
</dbReference>
<proteinExistence type="predicted"/>
<evidence type="ECO:0000256" key="3">
    <source>
        <dbReference type="SAM" id="MobiDB-lite"/>
    </source>
</evidence>
<dbReference type="CDD" id="cd12148">
    <property type="entry name" value="fungal_TF_MHR"/>
    <property type="match status" value="1"/>
</dbReference>